<evidence type="ECO:0000313" key="1">
    <source>
        <dbReference type="EMBL" id="PTU23320.1"/>
    </source>
</evidence>
<evidence type="ECO:0000313" key="2">
    <source>
        <dbReference type="Proteomes" id="UP000244073"/>
    </source>
</evidence>
<accession>A0A2T5M457</accession>
<dbReference type="Proteomes" id="UP000244073">
    <property type="component" value="Unassembled WGS sequence"/>
</dbReference>
<sequence length="86" mass="9680">MFAPFLAPRVNSGHLGEELCFLGIYGVCLLFLVCTEYPEVPSLSKIYVNFDCLAGEIRSLALMRRTMRLDVRSTEQGCHPVLHGNY</sequence>
<name>A0A2T5M457_9EURO</name>
<reference evidence="1 2" key="1">
    <citation type="journal article" date="2018" name="Proc. Natl. Acad. Sci. U.S.A.">
        <title>Linking secondary metabolites to gene clusters through genome sequencing of six diverse Aspergillus species.</title>
        <authorList>
            <person name="Kaerboelling I."/>
            <person name="Vesth T.C."/>
            <person name="Frisvad J.C."/>
            <person name="Nybo J.L."/>
            <person name="Theobald S."/>
            <person name="Kuo A."/>
            <person name="Bowyer P."/>
            <person name="Matsuda Y."/>
            <person name="Mondo S."/>
            <person name="Lyhne E.K."/>
            <person name="Kogle M.E."/>
            <person name="Clum A."/>
            <person name="Lipzen A."/>
            <person name="Salamov A."/>
            <person name="Ngan C.Y."/>
            <person name="Daum C."/>
            <person name="Chiniquy J."/>
            <person name="Barry K."/>
            <person name="LaButti K."/>
            <person name="Haridas S."/>
            <person name="Simmons B.A."/>
            <person name="Magnuson J.K."/>
            <person name="Mortensen U.H."/>
            <person name="Larsen T.O."/>
            <person name="Grigoriev I.V."/>
            <person name="Baker S.E."/>
            <person name="Andersen M.R."/>
        </authorList>
    </citation>
    <scope>NUCLEOTIDE SEQUENCE [LARGE SCALE GENOMIC DNA]</scope>
    <source>
        <strain evidence="1 2">IBT 24754</strain>
    </source>
</reference>
<dbReference type="GeneID" id="63813712"/>
<dbReference type="RefSeq" id="XP_040754712.1">
    <property type="nucleotide sequence ID" value="XM_040896830.1"/>
</dbReference>
<dbReference type="EMBL" id="MSFN02000002">
    <property type="protein sequence ID" value="PTU23320.1"/>
    <property type="molecule type" value="Genomic_DNA"/>
</dbReference>
<gene>
    <name evidence="1" type="ORF">P175DRAFT_0499856</name>
</gene>
<proteinExistence type="predicted"/>
<comment type="caution">
    <text evidence="1">The sequence shown here is derived from an EMBL/GenBank/DDBJ whole genome shotgun (WGS) entry which is preliminary data.</text>
</comment>
<protein>
    <submittedName>
        <fullName evidence="1">Uncharacterized protein</fullName>
    </submittedName>
</protein>
<dbReference type="AlphaFoldDB" id="A0A2T5M457"/>
<dbReference type="VEuPathDB" id="FungiDB:P175DRAFT_0499856"/>
<organism evidence="1 2">
    <name type="scientific">Aspergillus ochraceoroseus IBT 24754</name>
    <dbReference type="NCBI Taxonomy" id="1392256"/>
    <lineage>
        <taxon>Eukaryota</taxon>
        <taxon>Fungi</taxon>
        <taxon>Dikarya</taxon>
        <taxon>Ascomycota</taxon>
        <taxon>Pezizomycotina</taxon>
        <taxon>Eurotiomycetes</taxon>
        <taxon>Eurotiomycetidae</taxon>
        <taxon>Eurotiales</taxon>
        <taxon>Aspergillaceae</taxon>
        <taxon>Aspergillus</taxon>
        <taxon>Aspergillus subgen. Nidulantes</taxon>
    </lineage>
</organism>